<organism evidence="2 3">
    <name type="scientific">Holothuria leucospilota</name>
    <name type="common">Black long sea cucumber</name>
    <name type="synonym">Mertensiothuria leucospilota</name>
    <dbReference type="NCBI Taxonomy" id="206669"/>
    <lineage>
        <taxon>Eukaryota</taxon>
        <taxon>Metazoa</taxon>
        <taxon>Echinodermata</taxon>
        <taxon>Eleutherozoa</taxon>
        <taxon>Echinozoa</taxon>
        <taxon>Holothuroidea</taxon>
        <taxon>Aspidochirotacea</taxon>
        <taxon>Aspidochirotida</taxon>
        <taxon>Holothuriidae</taxon>
        <taxon>Holothuria</taxon>
    </lineage>
</organism>
<dbReference type="PANTHER" id="PTHR32301:SF6">
    <property type="entry name" value="GOLVESIN-RELATED"/>
    <property type="match status" value="1"/>
</dbReference>
<comment type="caution">
    <text evidence="2">The sequence shown here is derived from an EMBL/GenBank/DDBJ whole genome shotgun (WGS) entry which is preliminary data.</text>
</comment>
<gene>
    <name evidence="2" type="ORF">HOLleu_01818</name>
</gene>
<reference evidence="2" key="1">
    <citation type="submission" date="2021-10" db="EMBL/GenBank/DDBJ databases">
        <title>Tropical sea cucumber genome reveals ecological adaptation and Cuvierian tubules defense mechanism.</title>
        <authorList>
            <person name="Chen T."/>
        </authorList>
    </citation>
    <scope>NUCLEOTIDE SEQUENCE</scope>
    <source>
        <strain evidence="2">Nanhai2018</strain>
        <tissue evidence="2">Muscle</tissue>
    </source>
</reference>
<dbReference type="SUPFAM" id="SSF52540">
    <property type="entry name" value="P-loop containing nucleoside triphosphate hydrolases"/>
    <property type="match status" value="1"/>
</dbReference>
<accession>A0A9Q1CPI2</accession>
<dbReference type="Gene3D" id="3.40.50.300">
    <property type="entry name" value="P-loop containing nucleotide triphosphate hydrolases"/>
    <property type="match status" value="1"/>
</dbReference>
<dbReference type="InterPro" id="IPR053259">
    <property type="entry name" value="Golvesin-related_Golgi"/>
</dbReference>
<dbReference type="PANTHER" id="PTHR32301">
    <property type="entry name" value="COUNTIN RECEPTOR CNR3-RELATED"/>
    <property type="match status" value="1"/>
</dbReference>
<protein>
    <recommendedName>
        <fullName evidence="1">Sulfotransferase domain-containing protein</fullName>
    </recommendedName>
</protein>
<dbReference type="GO" id="GO:0008146">
    <property type="term" value="F:sulfotransferase activity"/>
    <property type="evidence" value="ECO:0007669"/>
    <property type="project" value="InterPro"/>
</dbReference>
<evidence type="ECO:0000313" key="3">
    <source>
        <dbReference type="Proteomes" id="UP001152320"/>
    </source>
</evidence>
<dbReference type="Pfam" id="PF00685">
    <property type="entry name" value="Sulfotransfer_1"/>
    <property type="match status" value="1"/>
</dbReference>
<evidence type="ECO:0000259" key="1">
    <source>
        <dbReference type="Pfam" id="PF00685"/>
    </source>
</evidence>
<evidence type="ECO:0000313" key="2">
    <source>
        <dbReference type="EMBL" id="KAJ8049192.1"/>
    </source>
</evidence>
<proteinExistence type="predicted"/>
<dbReference type="OrthoDB" id="10019582at2759"/>
<dbReference type="Proteomes" id="UP001152320">
    <property type="component" value="Chromosome 1"/>
</dbReference>
<dbReference type="EMBL" id="JAIZAY010000001">
    <property type="protein sequence ID" value="KAJ8049192.1"/>
    <property type="molecule type" value="Genomic_DNA"/>
</dbReference>
<keyword evidence="3" id="KW-1185">Reference proteome</keyword>
<dbReference type="InterPro" id="IPR000863">
    <property type="entry name" value="Sulfotransferase_dom"/>
</dbReference>
<name>A0A9Q1CPI2_HOLLE</name>
<sequence>MDTDMDTEEVMKVTGAVGVLFLEFPPNIPIVKLSYVKATCSNEHQRHHFQNAIINFWHLEKASGSTVGHCLGDLYQRLGLSVTVRGGTSCKRKQDLLGYANYLNSSKERPVIRGHATVGLCDFIKEKITDRKCSVFTVFRDPYDRLVSYYFFTRQVARKRSSGDQLALILNETIKQWIKNSGSSVWKAFSNEWKFERKDNGKEKCIDLQHFETTEERWPTIDEHLTEIANNLDKHLSFIGLTEDLQTTFQMLEEVYGLPFVEVCSDMHVLQGSYELTNATEQRALKMSAKREIMEDPEIQRLIQFEVLVYEKAKEIFEAQKKVFLKMKRSR</sequence>
<dbReference type="AlphaFoldDB" id="A0A9Q1CPI2"/>
<feature type="domain" description="Sulfotransferase" evidence="1">
    <location>
        <begin position="101"/>
        <end position="198"/>
    </location>
</feature>
<dbReference type="InterPro" id="IPR027417">
    <property type="entry name" value="P-loop_NTPase"/>
</dbReference>